<accession>A0A2T6BPA8</accession>
<protein>
    <recommendedName>
        <fullName evidence="6">Ribosomal RNA small subunit methyltransferase G</fullName>
        <ecNumber evidence="6">2.1.1.170</ecNumber>
    </recommendedName>
    <alternativeName>
        <fullName evidence="6">16S rRNA 7-methylguanosine methyltransferase</fullName>
        <shortName evidence="6">16S rRNA m7G methyltransferase</shortName>
    </alternativeName>
</protein>
<evidence type="ECO:0000256" key="5">
    <source>
        <dbReference type="ARBA" id="ARBA00022691"/>
    </source>
</evidence>
<evidence type="ECO:0000256" key="1">
    <source>
        <dbReference type="ARBA" id="ARBA00022490"/>
    </source>
</evidence>
<comment type="subcellular location">
    <subcellularLocation>
        <location evidence="6">Cytoplasm</location>
    </subcellularLocation>
</comment>
<keyword evidence="2 6" id="KW-0698">rRNA processing</keyword>
<evidence type="ECO:0000256" key="4">
    <source>
        <dbReference type="ARBA" id="ARBA00022679"/>
    </source>
</evidence>
<dbReference type="AlphaFoldDB" id="A0A2T6BPA8"/>
<dbReference type="SUPFAM" id="SSF53335">
    <property type="entry name" value="S-adenosyl-L-methionine-dependent methyltransferases"/>
    <property type="match status" value="1"/>
</dbReference>
<gene>
    <name evidence="6" type="primary">rsmG</name>
    <name evidence="7" type="ORF">C8N43_2560</name>
</gene>
<comment type="catalytic activity">
    <reaction evidence="6">
        <text>guanosine(527) in 16S rRNA + S-adenosyl-L-methionine = N(7)-methylguanosine(527) in 16S rRNA + S-adenosyl-L-homocysteine</text>
        <dbReference type="Rhea" id="RHEA:42732"/>
        <dbReference type="Rhea" id="RHEA-COMP:10209"/>
        <dbReference type="Rhea" id="RHEA-COMP:10210"/>
        <dbReference type="ChEBI" id="CHEBI:57856"/>
        <dbReference type="ChEBI" id="CHEBI:59789"/>
        <dbReference type="ChEBI" id="CHEBI:74269"/>
        <dbReference type="ChEBI" id="CHEBI:74480"/>
        <dbReference type="EC" id="2.1.1.170"/>
    </reaction>
</comment>
<dbReference type="PANTHER" id="PTHR31760">
    <property type="entry name" value="S-ADENOSYL-L-METHIONINE-DEPENDENT METHYLTRANSFERASES SUPERFAMILY PROTEIN"/>
    <property type="match status" value="1"/>
</dbReference>
<dbReference type="HAMAP" id="MF_00074">
    <property type="entry name" value="16SrRNA_methyltr_G"/>
    <property type="match status" value="1"/>
</dbReference>
<reference evidence="7 8" key="1">
    <citation type="submission" date="2018-04" db="EMBL/GenBank/DDBJ databases">
        <title>Genomic Encyclopedia of Archaeal and Bacterial Type Strains, Phase II (KMG-II): from individual species to whole genera.</title>
        <authorList>
            <person name="Goeker M."/>
        </authorList>
    </citation>
    <scope>NUCLEOTIDE SEQUENCE [LARGE SCALE GENOMIC DNA]</scope>
    <source>
        <strain evidence="7 8">DSM 100977</strain>
    </source>
</reference>
<feature type="binding site" evidence="6">
    <location>
        <position position="140"/>
    </location>
    <ligand>
        <name>S-adenosyl-L-methionine</name>
        <dbReference type="ChEBI" id="CHEBI:59789"/>
    </ligand>
</feature>
<dbReference type="Proteomes" id="UP000243978">
    <property type="component" value="Unassembled WGS sequence"/>
</dbReference>
<comment type="caution">
    <text evidence="7">The sequence shown here is derived from an EMBL/GenBank/DDBJ whole genome shotgun (WGS) entry which is preliminary data.</text>
</comment>
<dbReference type="PANTHER" id="PTHR31760:SF0">
    <property type="entry name" value="S-ADENOSYL-L-METHIONINE-DEPENDENT METHYLTRANSFERASES SUPERFAMILY PROTEIN"/>
    <property type="match status" value="1"/>
</dbReference>
<comment type="similarity">
    <text evidence="6">Belongs to the methyltransferase superfamily. RNA methyltransferase RsmG family.</text>
</comment>
<dbReference type="NCBIfam" id="TIGR00138">
    <property type="entry name" value="rsmG_gidB"/>
    <property type="match status" value="1"/>
</dbReference>
<dbReference type="Pfam" id="PF02527">
    <property type="entry name" value="GidB"/>
    <property type="match status" value="1"/>
</dbReference>
<evidence type="ECO:0000313" key="7">
    <source>
        <dbReference type="EMBL" id="PTX57886.1"/>
    </source>
</evidence>
<dbReference type="InterPro" id="IPR003682">
    <property type="entry name" value="rRNA_ssu_MeTfrase_G"/>
</dbReference>
<keyword evidence="4 6" id="KW-0808">Transferase</keyword>
<evidence type="ECO:0000256" key="2">
    <source>
        <dbReference type="ARBA" id="ARBA00022552"/>
    </source>
</evidence>
<dbReference type="OrthoDB" id="9808773at2"/>
<keyword evidence="1 6" id="KW-0963">Cytoplasm</keyword>
<comment type="caution">
    <text evidence="6">Lacks conserved residue(s) required for the propagation of feature annotation.</text>
</comment>
<dbReference type="GO" id="GO:0005829">
    <property type="term" value="C:cytosol"/>
    <property type="evidence" value="ECO:0007669"/>
    <property type="project" value="TreeGrafter"/>
</dbReference>
<feature type="binding site" evidence="6">
    <location>
        <begin position="126"/>
        <end position="127"/>
    </location>
    <ligand>
        <name>S-adenosyl-L-methionine</name>
        <dbReference type="ChEBI" id="CHEBI:59789"/>
    </ligand>
</feature>
<feature type="binding site" evidence="6">
    <location>
        <position position="72"/>
    </location>
    <ligand>
        <name>S-adenosyl-L-methionine</name>
        <dbReference type="ChEBI" id="CHEBI:59789"/>
    </ligand>
</feature>
<keyword evidence="3 6" id="KW-0489">Methyltransferase</keyword>
<dbReference type="RefSeq" id="WP_107845945.1">
    <property type="nucleotide sequence ID" value="NZ_QBKS01000001.1"/>
</dbReference>
<feature type="binding site" evidence="6">
    <location>
        <position position="77"/>
    </location>
    <ligand>
        <name>S-adenosyl-L-methionine</name>
        <dbReference type="ChEBI" id="CHEBI:59789"/>
    </ligand>
</feature>
<organism evidence="7 8">
    <name type="scientific">Litoreibacter ponti</name>
    <dbReference type="NCBI Taxonomy" id="1510457"/>
    <lineage>
        <taxon>Bacteria</taxon>
        <taxon>Pseudomonadati</taxon>
        <taxon>Pseudomonadota</taxon>
        <taxon>Alphaproteobacteria</taxon>
        <taxon>Rhodobacterales</taxon>
        <taxon>Roseobacteraceae</taxon>
        <taxon>Litoreibacter</taxon>
    </lineage>
</organism>
<comment type="function">
    <text evidence="6">Specifically methylates the N7 position of guanine in position 527 of 16S rRNA.</text>
</comment>
<keyword evidence="8" id="KW-1185">Reference proteome</keyword>
<dbReference type="InterPro" id="IPR029063">
    <property type="entry name" value="SAM-dependent_MTases_sf"/>
</dbReference>
<sequence length="208" mass="23340">MPDGLERFRACFDVSRETLKRLEQYEALIRKWSRSINLVSKPTLQEVWDRHFMDSAQVFMHVGSENVIADLGSGGGFPGVVLAIMAKDSRPEIRIVLVESDARKSAFLLTAVRELGLNVEVRTDRIEMTPALQADLITARALASLDQLCGFAHHHLNESGRALFLKGARYQQEVDLAQAKWDFDLTIHPSITNSDAALLELQNLRPKS</sequence>
<keyword evidence="5 6" id="KW-0949">S-adenosyl-L-methionine</keyword>
<dbReference type="EC" id="2.1.1.170" evidence="6"/>
<dbReference type="EMBL" id="QBKS01000001">
    <property type="protein sequence ID" value="PTX57886.1"/>
    <property type="molecule type" value="Genomic_DNA"/>
</dbReference>
<dbReference type="Gene3D" id="3.40.50.150">
    <property type="entry name" value="Vaccinia Virus protein VP39"/>
    <property type="match status" value="1"/>
</dbReference>
<name>A0A2T6BPA8_9RHOB</name>
<evidence type="ECO:0000256" key="6">
    <source>
        <dbReference type="HAMAP-Rule" id="MF_00074"/>
    </source>
</evidence>
<proteinExistence type="inferred from homology"/>
<evidence type="ECO:0000256" key="3">
    <source>
        <dbReference type="ARBA" id="ARBA00022603"/>
    </source>
</evidence>
<dbReference type="PIRSF" id="PIRSF003078">
    <property type="entry name" value="GidB"/>
    <property type="match status" value="1"/>
</dbReference>
<dbReference type="GO" id="GO:0070043">
    <property type="term" value="F:rRNA (guanine-N7-)-methyltransferase activity"/>
    <property type="evidence" value="ECO:0007669"/>
    <property type="project" value="UniProtKB-UniRule"/>
</dbReference>
<evidence type="ECO:0000313" key="8">
    <source>
        <dbReference type="Proteomes" id="UP000243978"/>
    </source>
</evidence>